<name>A0A7W8IMG9_9BACL</name>
<feature type="transmembrane region" description="Helical" evidence="1">
    <location>
        <begin position="158"/>
        <end position="175"/>
    </location>
</feature>
<dbReference type="Proteomes" id="UP000520011">
    <property type="component" value="Unassembled WGS sequence"/>
</dbReference>
<dbReference type="EMBL" id="JACHEP010000001">
    <property type="protein sequence ID" value="MBB5323331.1"/>
    <property type="molecule type" value="Genomic_DNA"/>
</dbReference>
<feature type="transmembrane region" description="Helical" evidence="1">
    <location>
        <begin position="123"/>
        <end position="146"/>
    </location>
</feature>
<dbReference type="RefSeq" id="WP_183251058.1">
    <property type="nucleotide sequence ID" value="NZ_JACHEP010000001.1"/>
</dbReference>
<comment type="caution">
    <text evidence="2">The sequence shown here is derived from an EMBL/GenBank/DDBJ whole genome shotgun (WGS) entry which is preliminary data.</text>
</comment>
<feature type="transmembrane region" description="Helical" evidence="1">
    <location>
        <begin position="12"/>
        <end position="35"/>
    </location>
</feature>
<keyword evidence="1" id="KW-0812">Transmembrane</keyword>
<keyword evidence="1" id="KW-1133">Transmembrane helix</keyword>
<reference evidence="2 3" key="1">
    <citation type="submission" date="2020-08" db="EMBL/GenBank/DDBJ databases">
        <title>Genomic Encyclopedia of Type Strains, Phase IV (KMG-IV): sequencing the most valuable type-strain genomes for metagenomic binning, comparative biology and taxonomic classification.</title>
        <authorList>
            <person name="Goeker M."/>
        </authorList>
    </citation>
    <scope>NUCLEOTIDE SEQUENCE [LARGE SCALE GENOMIC DNA]</scope>
    <source>
        <strain evidence="2 3">DSM 16325</strain>
    </source>
</reference>
<feature type="transmembrane region" description="Helical" evidence="1">
    <location>
        <begin position="96"/>
        <end position="117"/>
    </location>
</feature>
<gene>
    <name evidence="2" type="ORF">HNQ34_000408</name>
</gene>
<protein>
    <submittedName>
        <fullName evidence="2">ABC-type Na+ efflux pump permease subunit</fullName>
    </submittedName>
</protein>
<proteinExistence type="predicted"/>
<dbReference type="AlphaFoldDB" id="A0A7W8IMG9"/>
<evidence type="ECO:0000313" key="2">
    <source>
        <dbReference type="EMBL" id="MBB5323331.1"/>
    </source>
</evidence>
<accession>A0A7W8IMG9</accession>
<evidence type="ECO:0000256" key="1">
    <source>
        <dbReference type="SAM" id="Phobius"/>
    </source>
</evidence>
<sequence length="176" mass="20323">MRAVFSHHLFHLFIKIVGALLVALSVTMFILVLLTGQSEAYKEIYKFLGSLAEFSAIAGGSLWLIRHGFIQLKKRNITWQHHVKEWFLFFRKYHTLFGWITFLLVMSHGTYFLFSGFDRIGRVYSGIGAFVSLILVVAFGYVLQWFGKGKNGKSYKKMHQWVALLFGISLVIHLLM</sequence>
<organism evidence="2 3">
    <name type="scientific">Anoxybacteroides tepidamans</name>
    <dbReference type="NCBI Taxonomy" id="265948"/>
    <lineage>
        <taxon>Bacteria</taxon>
        <taxon>Bacillati</taxon>
        <taxon>Bacillota</taxon>
        <taxon>Bacilli</taxon>
        <taxon>Bacillales</taxon>
        <taxon>Anoxybacillaceae</taxon>
        <taxon>Anoxybacteroides</taxon>
    </lineage>
</organism>
<keyword evidence="3" id="KW-1185">Reference proteome</keyword>
<evidence type="ECO:0000313" key="3">
    <source>
        <dbReference type="Proteomes" id="UP000520011"/>
    </source>
</evidence>
<feature type="transmembrane region" description="Helical" evidence="1">
    <location>
        <begin position="47"/>
        <end position="65"/>
    </location>
</feature>
<keyword evidence="1" id="KW-0472">Membrane</keyword>